<evidence type="ECO:0000256" key="6">
    <source>
        <dbReference type="ARBA" id="ARBA00023136"/>
    </source>
</evidence>
<evidence type="ECO:0000256" key="4">
    <source>
        <dbReference type="ARBA" id="ARBA00022692"/>
    </source>
</evidence>
<reference evidence="11" key="1">
    <citation type="submission" date="2015-04" db="EMBL/GenBank/DDBJ databases">
        <authorList>
            <person name="Schardt J."/>
            <person name="Mueller-Herbst S."/>
            <person name="Scherer S."/>
            <person name="Huptas C."/>
        </authorList>
    </citation>
    <scope>NUCLEOTIDE SEQUENCE [LARGE SCALE GENOMIC DNA]</scope>
    <source>
        <strain evidence="11">Kiel-L1</strain>
    </source>
</reference>
<evidence type="ECO:0000256" key="1">
    <source>
        <dbReference type="ARBA" id="ARBA00004651"/>
    </source>
</evidence>
<feature type="transmembrane region" description="Helical" evidence="7">
    <location>
        <begin position="21"/>
        <end position="39"/>
    </location>
</feature>
<dbReference type="EMBL" id="LARY01000001">
    <property type="protein sequence ID" value="RDX02253.1"/>
    <property type="molecule type" value="Genomic_DNA"/>
</dbReference>
<evidence type="ECO:0000259" key="9">
    <source>
        <dbReference type="Pfam" id="PF13807"/>
    </source>
</evidence>
<comment type="similarity">
    <text evidence="2">Belongs to the CpsC/CapA family.</text>
</comment>
<keyword evidence="4 7" id="KW-0812">Transmembrane</keyword>
<gene>
    <name evidence="10" type="ORF">UR08_01625</name>
</gene>
<keyword evidence="5 7" id="KW-1133">Transmembrane helix</keyword>
<dbReference type="InterPro" id="IPR003856">
    <property type="entry name" value="LPS_length_determ_N"/>
</dbReference>
<evidence type="ECO:0000256" key="2">
    <source>
        <dbReference type="ARBA" id="ARBA00006683"/>
    </source>
</evidence>
<dbReference type="RefSeq" id="WP_115751928.1">
    <property type="nucleotide sequence ID" value="NZ_LARY01000001.1"/>
</dbReference>
<dbReference type="InterPro" id="IPR032807">
    <property type="entry name" value="GNVR"/>
</dbReference>
<dbReference type="Proteomes" id="UP000257055">
    <property type="component" value="Unassembled WGS sequence"/>
</dbReference>
<evidence type="ECO:0000256" key="5">
    <source>
        <dbReference type="ARBA" id="ARBA00022989"/>
    </source>
</evidence>
<evidence type="ECO:0000259" key="8">
    <source>
        <dbReference type="Pfam" id="PF02706"/>
    </source>
</evidence>
<dbReference type="Pfam" id="PF13807">
    <property type="entry name" value="GNVR"/>
    <property type="match status" value="1"/>
</dbReference>
<proteinExistence type="inferred from homology"/>
<dbReference type="PANTHER" id="PTHR32309">
    <property type="entry name" value="TYROSINE-PROTEIN KINASE"/>
    <property type="match status" value="1"/>
</dbReference>
<protein>
    <submittedName>
        <fullName evidence="10">Capsular biosynthesis protein</fullName>
    </submittedName>
</protein>
<evidence type="ECO:0000256" key="3">
    <source>
        <dbReference type="ARBA" id="ARBA00022475"/>
    </source>
</evidence>
<evidence type="ECO:0000313" key="10">
    <source>
        <dbReference type="EMBL" id="RDX02253.1"/>
    </source>
</evidence>
<name>A0A3D8TTE6_9LIST</name>
<accession>A0A3D8TTE6</accession>
<comment type="subcellular location">
    <subcellularLocation>
        <location evidence="1">Cell membrane</location>
        <topology evidence="1">Multi-pass membrane protein</topology>
    </subcellularLocation>
</comment>
<dbReference type="GO" id="GO:0005886">
    <property type="term" value="C:plasma membrane"/>
    <property type="evidence" value="ECO:0007669"/>
    <property type="project" value="UniProtKB-SubCell"/>
</dbReference>
<dbReference type="PANTHER" id="PTHR32309:SF13">
    <property type="entry name" value="FERRIC ENTEROBACTIN TRANSPORT PROTEIN FEPE"/>
    <property type="match status" value="1"/>
</dbReference>
<dbReference type="InterPro" id="IPR050445">
    <property type="entry name" value="Bact_polysacc_biosynth/exp"/>
</dbReference>
<evidence type="ECO:0000313" key="11">
    <source>
        <dbReference type="Proteomes" id="UP000257055"/>
    </source>
</evidence>
<evidence type="ECO:0000256" key="7">
    <source>
        <dbReference type="SAM" id="Phobius"/>
    </source>
</evidence>
<keyword evidence="11" id="KW-1185">Reference proteome</keyword>
<feature type="transmembrane region" description="Helical" evidence="7">
    <location>
        <begin position="176"/>
        <end position="199"/>
    </location>
</feature>
<dbReference type="Pfam" id="PF02706">
    <property type="entry name" value="Wzz"/>
    <property type="match status" value="1"/>
</dbReference>
<keyword evidence="6 7" id="KW-0472">Membrane</keyword>
<sequence>MNERIDLKKVLVTVKQNLVSIFAIILIFVGAMLVYLTYFTTPIYQKSTQILVNQSEKKTTNNVEAQTVQADLQLVNTYSTIITSPRILEKVKDKLNGKYKTQELAEMIEVKNTTNSQVIDIRVHDKNPVVATKIANLTAQIFTQDIQKIMNIDNVTLLSPAQYTGEEIPIKPQKALMLALAFLLGLVAAFLFIVIKLFFERTFTSIKEIEELLELPVLGEVSTFQKEDFCLTETKDKLRK</sequence>
<feature type="domain" description="Tyrosine-protein kinase G-rich" evidence="9">
    <location>
        <begin position="137"/>
        <end position="196"/>
    </location>
</feature>
<comment type="caution">
    <text evidence="10">The sequence shown here is derived from an EMBL/GenBank/DDBJ whole genome shotgun (WGS) entry which is preliminary data.</text>
</comment>
<feature type="domain" description="Polysaccharide chain length determinant N-terminal" evidence="8">
    <location>
        <begin position="4"/>
        <end position="95"/>
    </location>
</feature>
<dbReference type="AlphaFoldDB" id="A0A3D8TTE6"/>
<organism evidence="10 11">
    <name type="scientific">Listeria kieliensis</name>
    <dbReference type="NCBI Taxonomy" id="1621700"/>
    <lineage>
        <taxon>Bacteria</taxon>
        <taxon>Bacillati</taxon>
        <taxon>Bacillota</taxon>
        <taxon>Bacilli</taxon>
        <taxon>Bacillales</taxon>
        <taxon>Listeriaceae</taxon>
        <taxon>Listeria</taxon>
    </lineage>
</organism>
<dbReference type="GO" id="GO:0004713">
    <property type="term" value="F:protein tyrosine kinase activity"/>
    <property type="evidence" value="ECO:0007669"/>
    <property type="project" value="TreeGrafter"/>
</dbReference>
<keyword evidence="3" id="KW-1003">Cell membrane</keyword>